<dbReference type="STRING" id="1314781.A0A165J9H6"/>
<dbReference type="Pfam" id="PF00096">
    <property type="entry name" value="zf-C2H2"/>
    <property type="match status" value="2"/>
</dbReference>
<proteinExistence type="predicted"/>
<evidence type="ECO:0000313" key="9">
    <source>
        <dbReference type="EMBL" id="KZV94526.1"/>
    </source>
</evidence>
<comment type="subcellular location">
    <subcellularLocation>
        <location evidence="1">Nucleus</location>
    </subcellularLocation>
</comment>
<keyword evidence="3" id="KW-0677">Repeat</keyword>
<reference evidence="9 10" key="1">
    <citation type="journal article" date="2016" name="Mol. Biol. Evol.">
        <title>Comparative Genomics of Early-Diverging Mushroom-Forming Fungi Provides Insights into the Origins of Lignocellulose Decay Capabilities.</title>
        <authorList>
            <person name="Nagy L.G."/>
            <person name="Riley R."/>
            <person name="Tritt A."/>
            <person name="Adam C."/>
            <person name="Daum C."/>
            <person name="Floudas D."/>
            <person name="Sun H."/>
            <person name="Yadav J.S."/>
            <person name="Pangilinan J."/>
            <person name="Larsson K.H."/>
            <person name="Matsuura K."/>
            <person name="Barry K."/>
            <person name="Labutti K."/>
            <person name="Kuo R."/>
            <person name="Ohm R.A."/>
            <person name="Bhattacharya S.S."/>
            <person name="Shirouzu T."/>
            <person name="Yoshinaga Y."/>
            <person name="Martin F.M."/>
            <person name="Grigoriev I.V."/>
            <person name="Hibbett D.S."/>
        </authorList>
    </citation>
    <scope>NUCLEOTIDE SEQUENCE [LARGE SCALE GENOMIC DNA]</scope>
    <source>
        <strain evidence="9 10">HHB12029</strain>
    </source>
</reference>
<keyword evidence="4 7" id="KW-0863">Zinc-finger</keyword>
<dbReference type="PANTHER" id="PTHR24394">
    <property type="entry name" value="ZINC FINGER PROTEIN"/>
    <property type="match status" value="1"/>
</dbReference>
<dbReference type="OrthoDB" id="3437960at2759"/>
<name>A0A165J9H6_EXIGL</name>
<dbReference type="InterPro" id="IPR036236">
    <property type="entry name" value="Znf_C2H2_sf"/>
</dbReference>
<evidence type="ECO:0000256" key="7">
    <source>
        <dbReference type="PROSITE-ProRule" id="PRU00042"/>
    </source>
</evidence>
<organism evidence="9 10">
    <name type="scientific">Exidia glandulosa HHB12029</name>
    <dbReference type="NCBI Taxonomy" id="1314781"/>
    <lineage>
        <taxon>Eukaryota</taxon>
        <taxon>Fungi</taxon>
        <taxon>Dikarya</taxon>
        <taxon>Basidiomycota</taxon>
        <taxon>Agaricomycotina</taxon>
        <taxon>Agaricomycetes</taxon>
        <taxon>Auriculariales</taxon>
        <taxon>Exidiaceae</taxon>
        <taxon>Exidia</taxon>
    </lineage>
</organism>
<evidence type="ECO:0000313" key="10">
    <source>
        <dbReference type="Proteomes" id="UP000077266"/>
    </source>
</evidence>
<evidence type="ECO:0000256" key="4">
    <source>
        <dbReference type="ARBA" id="ARBA00022771"/>
    </source>
</evidence>
<dbReference type="EMBL" id="KV425971">
    <property type="protein sequence ID" value="KZV94526.1"/>
    <property type="molecule type" value="Genomic_DNA"/>
</dbReference>
<dbReference type="SUPFAM" id="SSF57667">
    <property type="entry name" value="beta-beta-alpha zinc fingers"/>
    <property type="match status" value="1"/>
</dbReference>
<dbReference type="GO" id="GO:0008270">
    <property type="term" value="F:zinc ion binding"/>
    <property type="evidence" value="ECO:0007669"/>
    <property type="project" value="UniProtKB-KW"/>
</dbReference>
<evidence type="ECO:0000256" key="5">
    <source>
        <dbReference type="ARBA" id="ARBA00022833"/>
    </source>
</evidence>
<dbReference type="AlphaFoldDB" id="A0A165J9H6"/>
<evidence type="ECO:0000256" key="1">
    <source>
        <dbReference type="ARBA" id="ARBA00004123"/>
    </source>
</evidence>
<dbReference type="InterPro" id="IPR013087">
    <property type="entry name" value="Znf_C2H2_type"/>
</dbReference>
<dbReference type="Proteomes" id="UP000077266">
    <property type="component" value="Unassembled WGS sequence"/>
</dbReference>
<evidence type="ECO:0000256" key="3">
    <source>
        <dbReference type="ARBA" id="ARBA00022737"/>
    </source>
</evidence>
<protein>
    <recommendedName>
        <fullName evidence="8">C2H2-type domain-containing protein</fullName>
    </recommendedName>
</protein>
<gene>
    <name evidence="9" type="ORF">EXIGLDRAFT_515620</name>
</gene>
<evidence type="ECO:0000256" key="6">
    <source>
        <dbReference type="ARBA" id="ARBA00023242"/>
    </source>
</evidence>
<dbReference type="GO" id="GO:0000981">
    <property type="term" value="F:DNA-binding transcription factor activity, RNA polymerase II-specific"/>
    <property type="evidence" value="ECO:0007669"/>
    <property type="project" value="TreeGrafter"/>
</dbReference>
<keyword evidence="5" id="KW-0862">Zinc</keyword>
<sequence>MHAQTKGNVTKPFNCKKCNQGFGRIWDLERHLLTHSGDRPFQCQYCERGYNRRDALLRHLRQGKPGHPKPKPKVRLHSMNERPRLRISHTILMTPVNETVYAQSMHSITKFMTSISSSLPCSLAFAFVVLRSSVGICLHQKLSVVVRQTPPRSVLFSRSSHALHTLFSSYTLSRLYPTTSFPLVSTI</sequence>
<dbReference type="GO" id="GO:0005634">
    <property type="term" value="C:nucleus"/>
    <property type="evidence" value="ECO:0007669"/>
    <property type="project" value="UniProtKB-SubCell"/>
</dbReference>
<accession>A0A165J9H6</accession>
<keyword evidence="6" id="KW-0539">Nucleus</keyword>
<dbReference type="FunFam" id="3.30.160.60:FF:000100">
    <property type="entry name" value="Zinc finger 45-like"/>
    <property type="match status" value="1"/>
</dbReference>
<dbReference type="PROSITE" id="PS00028">
    <property type="entry name" value="ZINC_FINGER_C2H2_1"/>
    <property type="match status" value="1"/>
</dbReference>
<feature type="domain" description="C2H2-type" evidence="8">
    <location>
        <begin position="13"/>
        <end position="40"/>
    </location>
</feature>
<dbReference type="PANTHER" id="PTHR24394:SF44">
    <property type="entry name" value="ZINC FINGER PROTEIN 271-LIKE"/>
    <property type="match status" value="1"/>
</dbReference>
<dbReference type="PROSITE" id="PS50157">
    <property type="entry name" value="ZINC_FINGER_C2H2_2"/>
    <property type="match status" value="2"/>
</dbReference>
<dbReference type="InParanoid" id="A0A165J9H6"/>
<keyword evidence="2" id="KW-0479">Metal-binding</keyword>
<dbReference type="Gene3D" id="3.30.160.60">
    <property type="entry name" value="Classic Zinc Finger"/>
    <property type="match status" value="2"/>
</dbReference>
<evidence type="ECO:0000256" key="2">
    <source>
        <dbReference type="ARBA" id="ARBA00022723"/>
    </source>
</evidence>
<dbReference type="SMART" id="SM00355">
    <property type="entry name" value="ZnF_C2H2"/>
    <property type="match status" value="2"/>
</dbReference>
<feature type="domain" description="C2H2-type" evidence="8">
    <location>
        <begin position="41"/>
        <end position="72"/>
    </location>
</feature>
<evidence type="ECO:0000259" key="8">
    <source>
        <dbReference type="PROSITE" id="PS50157"/>
    </source>
</evidence>
<keyword evidence="10" id="KW-1185">Reference proteome</keyword>